<protein>
    <recommendedName>
        <fullName evidence="3">TATA-box binding protein</fullName>
    </recommendedName>
</protein>
<dbReference type="EMBL" id="JAMKFB020000022">
    <property type="protein sequence ID" value="KAL0160664.1"/>
    <property type="molecule type" value="Genomic_DNA"/>
</dbReference>
<keyword evidence="2" id="KW-1185">Reference proteome</keyword>
<accession>A0ABD0NF90</accession>
<evidence type="ECO:0000313" key="1">
    <source>
        <dbReference type="EMBL" id="KAL0160664.1"/>
    </source>
</evidence>
<evidence type="ECO:0000313" key="2">
    <source>
        <dbReference type="Proteomes" id="UP001529510"/>
    </source>
</evidence>
<reference evidence="1 2" key="1">
    <citation type="submission" date="2024-05" db="EMBL/GenBank/DDBJ databases">
        <title>Genome sequencing and assembly of Indian major carp, Cirrhinus mrigala (Hamilton, 1822).</title>
        <authorList>
            <person name="Mohindra V."/>
            <person name="Chowdhury L.M."/>
            <person name="Lal K."/>
            <person name="Jena J.K."/>
        </authorList>
    </citation>
    <scope>NUCLEOTIDE SEQUENCE [LARGE SCALE GENOMIC DNA]</scope>
    <source>
        <strain evidence="1">CM1030</strain>
        <tissue evidence="1">Blood</tissue>
    </source>
</reference>
<evidence type="ECO:0008006" key="3">
    <source>
        <dbReference type="Google" id="ProtNLM"/>
    </source>
</evidence>
<gene>
    <name evidence="1" type="ORF">M9458_044389</name>
</gene>
<comment type="caution">
    <text evidence="1">The sequence shown here is derived from an EMBL/GenBank/DDBJ whole genome shotgun (WGS) entry which is preliminary data.</text>
</comment>
<dbReference type="Proteomes" id="UP001529510">
    <property type="component" value="Unassembled WGS sequence"/>
</dbReference>
<organism evidence="1 2">
    <name type="scientific">Cirrhinus mrigala</name>
    <name type="common">Mrigala</name>
    <dbReference type="NCBI Taxonomy" id="683832"/>
    <lineage>
        <taxon>Eukaryota</taxon>
        <taxon>Metazoa</taxon>
        <taxon>Chordata</taxon>
        <taxon>Craniata</taxon>
        <taxon>Vertebrata</taxon>
        <taxon>Euteleostomi</taxon>
        <taxon>Actinopterygii</taxon>
        <taxon>Neopterygii</taxon>
        <taxon>Teleostei</taxon>
        <taxon>Ostariophysi</taxon>
        <taxon>Cypriniformes</taxon>
        <taxon>Cyprinidae</taxon>
        <taxon>Labeoninae</taxon>
        <taxon>Labeonini</taxon>
        <taxon>Cirrhinus</taxon>
    </lineage>
</organism>
<proteinExistence type="predicted"/>
<feature type="non-terminal residue" evidence="1">
    <location>
        <position position="51"/>
    </location>
</feature>
<dbReference type="AlphaFoldDB" id="A0ABD0NF90"/>
<name>A0ABD0NF90_CIRMR</name>
<sequence>MNTQNIQQQPAMQAVLYPQYQPMLTQPGYGGQPMQMGPQYATGNAILISSS</sequence>